<dbReference type="AlphaFoldDB" id="A0A6J4VSG9"/>
<reference evidence="1" key="1">
    <citation type="submission" date="2020-02" db="EMBL/GenBank/DDBJ databases">
        <authorList>
            <person name="Meier V. D."/>
        </authorList>
    </citation>
    <scope>NUCLEOTIDE SEQUENCE</scope>
    <source>
        <strain evidence="1">AVDCRST_MAG88</strain>
    </source>
</reference>
<dbReference type="EMBL" id="CADCWM010001076">
    <property type="protein sequence ID" value="CAA9587951.1"/>
    <property type="molecule type" value="Genomic_DNA"/>
</dbReference>
<evidence type="ECO:0000313" key="1">
    <source>
        <dbReference type="EMBL" id="CAA9587951.1"/>
    </source>
</evidence>
<gene>
    <name evidence="1" type="ORF">AVDCRST_MAG88-4298</name>
</gene>
<proteinExistence type="predicted"/>
<dbReference type="InterPro" id="IPR017853">
    <property type="entry name" value="GH"/>
</dbReference>
<dbReference type="SUPFAM" id="SSF51445">
    <property type="entry name" value="(Trans)glycosidases"/>
    <property type="match status" value="1"/>
</dbReference>
<evidence type="ECO:0008006" key="2">
    <source>
        <dbReference type="Google" id="ProtNLM"/>
    </source>
</evidence>
<accession>A0A6J4VSG9</accession>
<protein>
    <recommendedName>
        <fullName evidence="2">Glycoside hydrolase family 5 domain-containing protein</fullName>
    </recommendedName>
</protein>
<dbReference type="Gene3D" id="3.20.20.80">
    <property type="entry name" value="Glycosidases"/>
    <property type="match status" value="1"/>
</dbReference>
<sequence>MHPENPRYFLFRGQPTVLVTSAEHYGAVLNADFDYLPYLDELQARGLNLTRTFAGPYREETGISQLPDNSLAPRRPASYVAPWARTSEGGAADGGAKFDLAAWDPAYFERLKAFVAEAGRRGIVVELTFFSAMYFDHRWRLSPLHAGNNVNGVGHVAYTEAHTLAEPALVEVHEKLVAKVAQELRGADNLYYEIINEPYAKPGPAGGLAFDTLATPASLQWQDRMIDALVAAEAPFEHKHLIAQNLSGEAVEVPEPNPHVSVLNFHYGSSESARLNARWRRPVVLDETGGLGTADAPYRRQAWAFILAGGGGFNHLDLTFTTDREDGTYHPLPPDALGGGGPSLRAQLGILKDFIHGFDVVAMAPDHAVVRGGVPEGAQTYVLSQPGHAYAIYLDGGSRATLTLELPPGAYRAEWVDTKTGAVARADSVAGGTGTLASPPYVDDIALRLRRVATPP</sequence>
<name>A0A6J4VSG9_9BACT</name>
<organism evidence="1">
    <name type="scientific">uncultured Thermomicrobiales bacterium</name>
    <dbReference type="NCBI Taxonomy" id="1645740"/>
    <lineage>
        <taxon>Bacteria</taxon>
        <taxon>Pseudomonadati</taxon>
        <taxon>Thermomicrobiota</taxon>
        <taxon>Thermomicrobia</taxon>
        <taxon>Thermomicrobiales</taxon>
        <taxon>environmental samples</taxon>
    </lineage>
</organism>